<dbReference type="RefSeq" id="WP_184836433.1">
    <property type="nucleotide sequence ID" value="NZ_JACHMN010000002.1"/>
</dbReference>
<proteinExistence type="predicted"/>
<evidence type="ECO:0000313" key="3">
    <source>
        <dbReference type="EMBL" id="MBB5869662.1"/>
    </source>
</evidence>
<dbReference type="AlphaFoldDB" id="A0A841BSF7"/>
<dbReference type="InterPro" id="IPR036388">
    <property type="entry name" value="WH-like_DNA-bd_sf"/>
</dbReference>
<dbReference type="InterPro" id="IPR004919">
    <property type="entry name" value="GmrSD_N"/>
</dbReference>
<organism evidence="3 4">
    <name type="scientific">Allocatelliglobosispora scoriae</name>
    <dbReference type="NCBI Taxonomy" id="643052"/>
    <lineage>
        <taxon>Bacteria</taxon>
        <taxon>Bacillati</taxon>
        <taxon>Actinomycetota</taxon>
        <taxon>Actinomycetes</taxon>
        <taxon>Micromonosporales</taxon>
        <taxon>Micromonosporaceae</taxon>
        <taxon>Allocatelliglobosispora</taxon>
    </lineage>
</organism>
<evidence type="ECO:0000259" key="1">
    <source>
        <dbReference type="Pfam" id="PF03235"/>
    </source>
</evidence>
<dbReference type="PANTHER" id="PTHR35149:SF2">
    <property type="entry name" value="DUF262 DOMAIN-CONTAINING PROTEIN"/>
    <property type="match status" value="1"/>
</dbReference>
<protein>
    <submittedName>
        <fullName evidence="3">Alkylated DNA nucleotide flippase Atl1</fullName>
    </submittedName>
</protein>
<evidence type="ECO:0000259" key="2">
    <source>
        <dbReference type="Pfam" id="PF07510"/>
    </source>
</evidence>
<dbReference type="InterPro" id="IPR036217">
    <property type="entry name" value="MethylDNA_cys_MeTrfase_DNAb"/>
</dbReference>
<accession>A0A841BSF7</accession>
<evidence type="ECO:0000313" key="4">
    <source>
        <dbReference type="Proteomes" id="UP000587527"/>
    </source>
</evidence>
<keyword evidence="4" id="KW-1185">Reference proteome</keyword>
<dbReference type="Pfam" id="PF07510">
    <property type="entry name" value="GmrSD_C"/>
    <property type="match status" value="1"/>
</dbReference>
<dbReference type="Pfam" id="PF03235">
    <property type="entry name" value="GmrSD_N"/>
    <property type="match status" value="1"/>
</dbReference>
<comment type="caution">
    <text evidence="3">The sequence shown here is derived from an EMBL/GenBank/DDBJ whole genome shotgun (WGS) entry which is preliminary data.</text>
</comment>
<reference evidence="3 4" key="1">
    <citation type="submission" date="2020-08" db="EMBL/GenBank/DDBJ databases">
        <title>Sequencing the genomes of 1000 actinobacteria strains.</title>
        <authorList>
            <person name="Klenk H.-P."/>
        </authorList>
    </citation>
    <scope>NUCLEOTIDE SEQUENCE [LARGE SCALE GENOMIC DNA]</scope>
    <source>
        <strain evidence="3 4">DSM 45362</strain>
    </source>
</reference>
<dbReference type="SUPFAM" id="SSF46767">
    <property type="entry name" value="Methylated DNA-protein cysteine methyltransferase, C-terminal domain"/>
    <property type="match status" value="1"/>
</dbReference>
<dbReference type="InterPro" id="IPR011089">
    <property type="entry name" value="GmrSD_C"/>
</dbReference>
<gene>
    <name evidence="3" type="ORF">F4553_003041</name>
</gene>
<name>A0A841BSF7_9ACTN</name>
<feature type="domain" description="GmrSD restriction endonucleases N-terminal" evidence="1">
    <location>
        <begin position="9"/>
        <end position="229"/>
    </location>
</feature>
<dbReference type="EMBL" id="JACHMN010000002">
    <property type="protein sequence ID" value="MBB5869662.1"/>
    <property type="molecule type" value="Genomic_DNA"/>
</dbReference>
<feature type="domain" description="GmrSD restriction endonucleases C-terminal" evidence="2">
    <location>
        <begin position="414"/>
        <end position="558"/>
    </location>
</feature>
<dbReference type="Gene3D" id="1.10.10.10">
    <property type="entry name" value="Winged helix-like DNA-binding domain superfamily/Winged helix DNA-binding domain"/>
    <property type="match status" value="1"/>
</dbReference>
<dbReference type="PANTHER" id="PTHR35149">
    <property type="entry name" value="SLL5132 PROTEIN"/>
    <property type="match status" value="1"/>
</dbReference>
<sequence length="680" mass="76217">MYADKVSLSGLLHGPKQFVIPPYQRAYVWSERQARQLWDDILTEAKRLANGERAGHFLGSLVLAPSPSLAPGGIQQWLVVDGQQRLGTLMIALSAIRDHVIHSNPQLAGSINDSFLISADHKGDKRPKLLATLDDRAAFASVLLNHDRSHIPNTNKIIRVYELFRSWIKEVDEQPEGQELVFETQAIQDHLHLVQIVAHSDDNAYRIFQTLNSTGLKLTETDLMRNHLFMRLPHRIDDIHRDVWTPMQQAIGDDGIETLLWLDLVLRGKDTAAQSDVFRLQVERFDDLLHEDQVAQEIVELARRSRYLRLILDPGLEPDANLRMRLARLKEWNAKTTYSTTMFVLELRDRGELSVDDAASALLLVESFCVRRAIAGVPTTNMGRILNAVPRELAGSKDLVGDLRDYLSASKRNWPDDARLVDAIQTQPFYLNVRSSQKAFVLRRLEEASRPKEVVDWNGPTRMTIEHVLPQSLTLDWRQSLAVESETFGIGVDELHGLVVHTLGNLTLSAYNPKLSNSAFPEKREILRVSALAMNLEIAASDTWDGWKISQRGQQLLAMAIAIWPGPTARPGQTADRDWSPLYQAVAAIPIGRWTTFGDLAKVIGSHPVSVKAHLASRLVENSWRVLLNDGIPSPDLANAVQGGQRHRLEHEGIRFGANGQASSDQRLNAAAIKDLLNQA</sequence>
<dbReference type="Proteomes" id="UP000587527">
    <property type="component" value="Unassembled WGS sequence"/>
</dbReference>